<reference evidence="15 16" key="1">
    <citation type="submission" date="2019-07" db="EMBL/GenBank/DDBJ databases">
        <title>Rufibacter sp. nov., isolated from lake sediment.</title>
        <authorList>
            <person name="Qu J.-H."/>
        </authorList>
    </citation>
    <scope>NUCLEOTIDE SEQUENCE [LARGE SCALE GENOMIC DNA]</scope>
    <source>
        <strain evidence="15 16">NBS58-1</strain>
    </source>
</reference>
<evidence type="ECO:0000256" key="12">
    <source>
        <dbReference type="SAM" id="SignalP"/>
    </source>
</evidence>
<evidence type="ECO:0000256" key="9">
    <source>
        <dbReference type="ARBA" id="ARBA00023237"/>
    </source>
</evidence>
<dbReference type="SUPFAM" id="SSF49464">
    <property type="entry name" value="Carboxypeptidase regulatory domain-like"/>
    <property type="match status" value="1"/>
</dbReference>
<dbReference type="OrthoDB" id="1109208at2"/>
<dbReference type="InterPro" id="IPR012910">
    <property type="entry name" value="Plug_dom"/>
</dbReference>
<feature type="domain" description="TonB-dependent receptor plug" evidence="14">
    <location>
        <begin position="123"/>
        <end position="230"/>
    </location>
</feature>
<dbReference type="Gene3D" id="2.60.40.1120">
    <property type="entry name" value="Carboxypeptidase-like, regulatory domain"/>
    <property type="match status" value="1"/>
</dbReference>
<keyword evidence="2 10" id="KW-0813">Transport</keyword>
<dbReference type="Gene3D" id="2.170.130.10">
    <property type="entry name" value="TonB-dependent receptor, plug domain"/>
    <property type="match status" value="1"/>
</dbReference>
<comment type="subcellular location">
    <subcellularLocation>
        <location evidence="1 10">Cell outer membrane</location>
        <topology evidence="1 10">Multi-pass membrane protein</topology>
    </subcellularLocation>
</comment>
<dbReference type="AlphaFoldDB" id="A0A5B6TKA6"/>
<dbReference type="GO" id="GO:0015344">
    <property type="term" value="F:siderophore uptake transmembrane transporter activity"/>
    <property type="evidence" value="ECO:0007669"/>
    <property type="project" value="TreeGrafter"/>
</dbReference>
<evidence type="ECO:0000256" key="6">
    <source>
        <dbReference type="ARBA" id="ARBA00023077"/>
    </source>
</evidence>
<evidence type="ECO:0000259" key="13">
    <source>
        <dbReference type="Pfam" id="PF00593"/>
    </source>
</evidence>
<evidence type="ECO:0000256" key="4">
    <source>
        <dbReference type="ARBA" id="ARBA00022692"/>
    </source>
</evidence>
<dbReference type="SUPFAM" id="SSF56935">
    <property type="entry name" value="Porins"/>
    <property type="match status" value="1"/>
</dbReference>
<keyword evidence="6 11" id="KW-0798">TonB box</keyword>
<keyword evidence="5 12" id="KW-0732">Signal</keyword>
<feature type="chain" id="PRO_5022744189" evidence="12">
    <location>
        <begin position="22"/>
        <end position="955"/>
    </location>
</feature>
<evidence type="ECO:0000256" key="1">
    <source>
        <dbReference type="ARBA" id="ARBA00004571"/>
    </source>
</evidence>
<dbReference type="Pfam" id="PF07715">
    <property type="entry name" value="Plug"/>
    <property type="match status" value="1"/>
</dbReference>
<dbReference type="PANTHER" id="PTHR30069">
    <property type="entry name" value="TONB-DEPENDENT OUTER MEMBRANE RECEPTOR"/>
    <property type="match status" value="1"/>
</dbReference>
<name>A0A5B6TKA6_9BACT</name>
<dbReference type="GO" id="GO:0044718">
    <property type="term" value="P:siderophore transmembrane transport"/>
    <property type="evidence" value="ECO:0007669"/>
    <property type="project" value="TreeGrafter"/>
</dbReference>
<dbReference type="EMBL" id="VKKY01000001">
    <property type="protein sequence ID" value="KAA3439817.1"/>
    <property type="molecule type" value="Genomic_DNA"/>
</dbReference>
<keyword evidence="3 10" id="KW-1134">Transmembrane beta strand</keyword>
<dbReference type="PROSITE" id="PS52016">
    <property type="entry name" value="TONB_DEPENDENT_REC_3"/>
    <property type="match status" value="1"/>
</dbReference>
<proteinExistence type="inferred from homology"/>
<dbReference type="Proteomes" id="UP000324133">
    <property type="component" value="Unassembled WGS sequence"/>
</dbReference>
<organism evidence="15 16">
    <name type="scientific">Rufibacter hautae</name>
    <dbReference type="NCBI Taxonomy" id="2595005"/>
    <lineage>
        <taxon>Bacteria</taxon>
        <taxon>Pseudomonadati</taxon>
        <taxon>Bacteroidota</taxon>
        <taxon>Cytophagia</taxon>
        <taxon>Cytophagales</taxon>
        <taxon>Hymenobacteraceae</taxon>
        <taxon>Rufibacter</taxon>
    </lineage>
</organism>
<evidence type="ECO:0000256" key="5">
    <source>
        <dbReference type="ARBA" id="ARBA00022729"/>
    </source>
</evidence>
<evidence type="ECO:0000256" key="3">
    <source>
        <dbReference type="ARBA" id="ARBA00022452"/>
    </source>
</evidence>
<comment type="caution">
    <text evidence="15">The sequence shown here is derived from an EMBL/GenBank/DDBJ whole genome shotgun (WGS) entry which is preliminary data.</text>
</comment>
<evidence type="ECO:0000313" key="15">
    <source>
        <dbReference type="EMBL" id="KAA3439817.1"/>
    </source>
</evidence>
<sequence length="955" mass="105375">MKSKLLLLLHFLFLPLLGLYAQETNFVEINGRVTEQGTKDPMPGVSVYVRGTVTGTTTNASGDFNLKTKLKFPFNLVISMVGYQPQEFEITQPGSRLDIALVTQTLLGKEVVVTASRVEESILKSPVAIEKLDIRAIKETAAPSFYEALENVKGVQMLTSSLTFKVPNTRGFNVPNNFRFMQLVDGVDMQAATLGVPLGNAIGATELDIESVEITPGAASALYGMNAINGMANLTTKSPFLYQGLSVYQKVGVNHVDGIDRDPSILTETAVRYAKAFNDKFAFKVNFSTLKGTDWVANGLVDQNPQNLATANPKFPELSGENNPALDQWSRYGDDRQARQAISINYQGVNQTFNVARTGYLEKDLIYPSVRNLKIDGSLFYRLNEKLELSYGYRYGVMDGIFQRGNRIQLKDVKVQNHKLELKGTDLLVRAYVLKENTGKSYNLNPLAYSLDLSHATNAQWGGVFKNTLQTQVDNGVDLATAMKAARAAADAGRAEPGTPEFDALKNTIINSNNWDIASVVPGGAPNGGAALWQYSNTYHADFQYNLSKFKWANVLVGADYRRYEVIPDGNTFVDLSRPLETRTVAGANGSFGENQYYTKYGGFVQASKLFLKDRLKFTVSARLDNNPEFSPKFNPRIAAVYTAAEKHNFRASFQNGYRFPALFEALSFLNNASVRRVGGLARVNEGIGFLENSYTLASYDKFTAAVNADVSAGLTRNDAALKNRGVLQVANLPVMKPESINSFEVGYKSVLFDNTLTIDFDAYHNSYKGFLGQVEVAVPSSGPVGSDAAVLDMLTRSKQNRYRVYTNAKNIYNSYGSSLGLTYIFYKKFTLSGNANYNALSKNPTPDIFLTSFNTPKWVTNVSISNREVFKNIGFNVVWRFQDEVYWESTLANGLVPAFSTIDAQVTAKLPTWKSSVKLGATNLFNKRYYQFAAGPTIGGLYYVALTIDGLLAK</sequence>
<keyword evidence="16" id="KW-1185">Reference proteome</keyword>
<dbReference type="PANTHER" id="PTHR30069:SF29">
    <property type="entry name" value="HEMOGLOBIN AND HEMOGLOBIN-HAPTOGLOBIN-BINDING PROTEIN 1-RELATED"/>
    <property type="match status" value="1"/>
</dbReference>
<dbReference type="Pfam" id="PF13715">
    <property type="entry name" value="CarbopepD_reg_2"/>
    <property type="match status" value="1"/>
</dbReference>
<keyword evidence="4 10" id="KW-0812">Transmembrane</keyword>
<dbReference type="Pfam" id="PF00593">
    <property type="entry name" value="TonB_dep_Rec_b-barrel"/>
    <property type="match status" value="1"/>
</dbReference>
<dbReference type="Gene3D" id="2.40.170.20">
    <property type="entry name" value="TonB-dependent receptor, beta-barrel domain"/>
    <property type="match status" value="1"/>
</dbReference>
<evidence type="ECO:0000256" key="2">
    <source>
        <dbReference type="ARBA" id="ARBA00022448"/>
    </source>
</evidence>
<evidence type="ECO:0000256" key="7">
    <source>
        <dbReference type="ARBA" id="ARBA00023136"/>
    </source>
</evidence>
<evidence type="ECO:0000259" key="14">
    <source>
        <dbReference type="Pfam" id="PF07715"/>
    </source>
</evidence>
<gene>
    <name evidence="15" type="ORF">FOA19_03860</name>
</gene>
<evidence type="ECO:0000256" key="8">
    <source>
        <dbReference type="ARBA" id="ARBA00023170"/>
    </source>
</evidence>
<keyword evidence="7 10" id="KW-0472">Membrane</keyword>
<dbReference type="InterPro" id="IPR036942">
    <property type="entry name" value="Beta-barrel_TonB_sf"/>
</dbReference>
<evidence type="ECO:0000256" key="10">
    <source>
        <dbReference type="PROSITE-ProRule" id="PRU01360"/>
    </source>
</evidence>
<dbReference type="InterPro" id="IPR037066">
    <property type="entry name" value="Plug_dom_sf"/>
</dbReference>
<dbReference type="InterPro" id="IPR000531">
    <property type="entry name" value="Beta-barrel_TonB"/>
</dbReference>
<evidence type="ECO:0000313" key="16">
    <source>
        <dbReference type="Proteomes" id="UP000324133"/>
    </source>
</evidence>
<accession>A0A5B6TKA6</accession>
<keyword evidence="8 15" id="KW-0675">Receptor</keyword>
<comment type="similarity">
    <text evidence="10 11">Belongs to the TonB-dependent receptor family.</text>
</comment>
<dbReference type="InterPro" id="IPR039426">
    <property type="entry name" value="TonB-dep_rcpt-like"/>
</dbReference>
<feature type="domain" description="TonB-dependent receptor-like beta-barrel" evidence="13">
    <location>
        <begin position="445"/>
        <end position="925"/>
    </location>
</feature>
<protein>
    <submittedName>
        <fullName evidence="15">TonB-dependent receptor</fullName>
    </submittedName>
</protein>
<dbReference type="GO" id="GO:0009279">
    <property type="term" value="C:cell outer membrane"/>
    <property type="evidence" value="ECO:0007669"/>
    <property type="project" value="UniProtKB-SubCell"/>
</dbReference>
<feature type="signal peptide" evidence="12">
    <location>
        <begin position="1"/>
        <end position="21"/>
    </location>
</feature>
<evidence type="ECO:0000256" key="11">
    <source>
        <dbReference type="RuleBase" id="RU003357"/>
    </source>
</evidence>
<dbReference type="RefSeq" id="WP_149089457.1">
    <property type="nucleotide sequence ID" value="NZ_VKKY01000001.1"/>
</dbReference>
<keyword evidence="9 10" id="KW-0998">Cell outer membrane</keyword>
<dbReference type="InterPro" id="IPR008969">
    <property type="entry name" value="CarboxyPept-like_regulatory"/>
</dbReference>